<dbReference type="InterPro" id="IPR036864">
    <property type="entry name" value="Zn2-C6_fun-type_DNA-bd_sf"/>
</dbReference>
<accession>A0A3D8QC52</accession>
<keyword evidence="11" id="KW-1185">Reference proteome</keyword>
<reference evidence="10 11" key="1">
    <citation type="journal article" date="2018" name="IMA Fungus">
        <title>IMA Genome-F 9: Draft genome sequence of Annulohypoxylon stygium, Aspergillus mulundensis, Berkeleyomyces basicola (syn. Thielaviopsis basicola), Ceratocystis smalleyi, two Cercospora beticola strains, Coleophoma cylindrospora, Fusarium fracticaudum, Phialophora cf. hyalina, and Morchella septimelata.</title>
        <authorList>
            <person name="Wingfield B.D."/>
            <person name="Bills G.F."/>
            <person name="Dong Y."/>
            <person name="Huang W."/>
            <person name="Nel W.J."/>
            <person name="Swalarsk-Parry B.S."/>
            <person name="Vaghefi N."/>
            <person name="Wilken P.M."/>
            <person name="An Z."/>
            <person name="de Beer Z.W."/>
            <person name="De Vos L."/>
            <person name="Chen L."/>
            <person name="Duong T.A."/>
            <person name="Gao Y."/>
            <person name="Hammerbacher A."/>
            <person name="Kikkert J.R."/>
            <person name="Li Y."/>
            <person name="Li H."/>
            <person name="Li K."/>
            <person name="Li Q."/>
            <person name="Liu X."/>
            <person name="Ma X."/>
            <person name="Naidoo K."/>
            <person name="Pethybridge S.J."/>
            <person name="Sun J."/>
            <person name="Steenkamp E.T."/>
            <person name="van der Nest M.A."/>
            <person name="van Wyk S."/>
            <person name="Wingfield M.J."/>
            <person name="Xiong C."/>
            <person name="Yue Q."/>
            <person name="Zhang X."/>
        </authorList>
    </citation>
    <scope>NUCLEOTIDE SEQUENCE [LARGE SCALE GENOMIC DNA]</scope>
    <source>
        <strain evidence="10 11">BP6252</strain>
    </source>
</reference>
<dbReference type="GO" id="GO:0005634">
    <property type="term" value="C:nucleus"/>
    <property type="evidence" value="ECO:0007669"/>
    <property type="project" value="UniProtKB-SubCell"/>
</dbReference>
<dbReference type="AlphaFoldDB" id="A0A3D8QC52"/>
<organism evidence="10 11">
    <name type="scientific">Coleophoma cylindrospora</name>
    <dbReference type="NCBI Taxonomy" id="1849047"/>
    <lineage>
        <taxon>Eukaryota</taxon>
        <taxon>Fungi</taxon>
        <taxon>Dikarya</taxon>
        <taxon>Ascomycota</taxon>
        <taxon>Pezizomycotina</taxon>
        <taxon>Leotiomycetes</taxon>
        <taxon>Helotiales</taxon>
        <taxon>Dermateaceae</taxon>
        <taxon>Coleophoma</taxon>
    </lineage>
</organism>
<dbReference type="PANTHER" id="PTHR31313">
    <property type="entry name" value="TY1 ENHANCER ACTIVATOR"/>
    <property type="match status" value="1"/>
</dbReference>
<dbReference type="STRING" id="1849047.A0A3D8QC52"/>
<dbReference type="CDD" id="cd12148">
    <property type="entry name" value="fungal_TF_MHR"/>
    <property type="match status" value="1"/>
</dbReference>
<name>A0A3D8QC52_9HELO</name>
<dbReference type="GO" id="GO:0003677">
    <property type="term" value="F:DNA binding"/>
    <property type="evidence" value="ECO:0007669"/>
    <property type="project" value="UniProtKB-KW"/>
</dbReference>
<feature type="region of interest" description="Disordered" evidence="8">
    <location>
        <begin position="162"/>
        <end position="199"/>
    </location>
</feature>
<dbReference type="Proteomes" id="UP000256645">
    <property type="component" value="Unassembled WGS sequence"/>
</dbReference>
<dbReference type="Pfam" id="PF00172">
    <property type="entry name" value="Zn_clus"/>
    <property type="match status" value="1"/>
</dbReference>
<dbReference type="CDD" id="cd00067">
    <property type="entry name" value="GAL4"/>
    <property type="match status" value="1"/>
</dbReference>
<evidence type="ECO:0000256" key="8">
    <source>
        <dbReference type="SAM" id="MobiDB-lite"/>
    </source>
</evidence>
<evidence type="ECO:0000256" key="3">
    <source>
        <dbReference type="ARBA" id="ARBA00022833"/>
    </source>
</evidence>
<dbReference type="InterPro" id="IPR001138">
    <property type="entry name" value="Zn2Cys6_DnaBD"/>
</dbReference>
<dbReference type="PROSITE" id="PS00463">
    <property type="entry name" value="ZN2_CY6_FUNGAL_1"/>
    <property type="match status" value="1"/>
</dbReference>
<keyword evidence="7" id="KW-0539">Nucleus</keyword>
<dbReference type="SMART" id="SM00066">
    <property type="entry name" value="GAL4"/>
    <property type="match status" value="1"/>
</dbReference>
<dbReference type="GO" id="GO:0008270">
    <property type="term" value="F:zinc ion binding"/>
    <property type="evidence" value="ECO:0007669"/>
    <property type="project" value="InterPro"/>
</dbReference>
<dbReference type="OrthoDB" id="10249920at2759"/>
<dbReference type="GO" id="GO:0000981">
    <property type="term" value="F:DNA-binding transcription factor activity, RNA polymerase II-specific"/>
    <property type="evidence" value="ECO:0007669"/>
    <property type="project" value="InterPro"/>
</dbReference>
<evidence type="ECO:0000256" key="5">
    <source>
        <dbReference type="ARBA" id="ARBA00023125"/>
    </source>
</evidence>
<evidence type="ECO:0000256" key="1">
    <source>
        <dbReference type="ARBA" id="ARBA00004123"/>
    </source>
</evidence>
<keyword evidence="3" id="KW-0862">Zinc</keyword>
<evidence type="ECO:0000313" key="11">
    <source>
        <dbReference type="Proteomes" id="UP000256645"/>
    </source>
</evidence>
<keyword evidence="6" id="KW-0804">Transcription</keyword>
<evidence type="ECO:0000256" key="4">
    <source>
        <dbReference type="ARBA" id="ARBA00023015"/>
    </source>
</evidence>
<keyword evidence="2" id="KW-0479">Metal-binding</keyword>
<proteinExistence type="predicted"/>
<evidence type="ECO:0000256" key="7">
    <source>
        <dbReference type="ARBA" id="ARBA00023242"/>
    </source>
</evidence>
<evidence type="ECO:0000256" key="6">
    <source>
        <dbReference type="ARBA" id="ARBA00023163"/>
    </source>
</evidence>
<protein>
    <recommendedName>
        <fullName evidence="9">Zn(2)-C6 fungal-type domain-containing protein</fullName>
    </recommendedName>
</protein>
<comment type="subcellular location">
    <subcellularLocation>
        <location evidence="1">Nucleus</location>
    </subcellularLocation>
</comment>
<evidence type="ECO:0000313" key="10">
    <source>
        <dbReference type="EMBL" id="RDW59436.1"/>
    </source>
</evidence>
<evidence type="ECO:0000259" key="9">
    <source>
        <dbReference type="PROSITE" id="PS50048"/>
    </source>
</evidence>
<dbReference type="InterPro" id="IPR051615">
    <property type="entry name" value="Transcr_Regulatory_Elem"/>
</dbReference>
<dbReference type="Gene3D" id="4.10.240.10">
    <property type="entry name" value="Zn(2)-C6 fungal-type DNA-binding domain"/>
    <property type="match status" value="1"/>
</dbReference>
<evidence type="ECO:0000256" key="2">
    <source>
        <dbReference type="ARBA" id="ARBA00022723"/>
    </source>
</evidence>
<dbReference type="PANTHER" id="PTHR31313:SF81">
    <property type="entry name" value="TY1 ENHANCER ACTIVATOR"/>
    <property type="match status" value="1"/>
</dbReference>
<keyword evidence="4" id="KW-0805">Transcription regulation</keyword>
<sequence length="665" mass="75086">MDTGASKTHGRTKIACDECRKNKRKCDGQRPTCKLCDRAGRVCTYASEASRKRKYVDEDLITTLQAKVSVLESQLRQYHRSSEMRHGSLERGGQATTNMRIEFRRVDFDRSTSTPYITAQQQSETDCTALPTQTPEYPSAGIRCQTAMEELASLMLTMDLEGQGEPSFMLPPGKGKSKARERSSDGDRPRQGSDTEGECLPTVATREVLMEAFMQKFNPFHQFLELVDSELIVLQHDQIIDPGTEFRNNALFAVGAHLSDRSDSLHLSSTFARSAESMLLYCIREHSSDLVCQGLSLLAWRELMLGNDSMAYNYTAMSTGVVLNLGLHVIALSQTSAAGHLASGGPARRKLRSLLLTSGIGMNCTMHWQRIRAPSFLEVVKGTPSIDEIAHDGFCQLWHLWDSCMDQVHAFMWKMLRVEERTAMVTRSHRALVDFYHGVDVRLQLRKDEMPESVVWFQMAYHAALLLIHRPFLNEPLGSSTLNFALRSATSAAASMSRIIRGHRNYCGLSNVAPQIIDYILSATVIHLLNATSGRTTLGRQSANGIRNCVEALLEMQPKWNVRVERSIIRIQELAHRWKVVWALPMNLSQPLIPQHKEQDHSQPLTRTIENQENPTSIEVDTSSVERDFWNPDQYTGALGQINYAWSMTDSWNLDTLFQDYDYTD</sequence>
<keyword evidence="5" id="KW-0238">DNA-binding</keyword>
<gene>
    <name evidence="10" type="ORF">BP6252_12523</name>
</gene>
<dbReference type="EMBL" id="PDLM01000016">
    <property type="protein sequence ID" value="RDW59436.1"/>
    <property type="molecule type" value="Genomic_DNA"/>
</dbReference>
<comment type="caution">
    <text evidence="10">The sequence shown here is derived from an EMBL/GenBank/DDBJ whole genome shotgun (WGS) entry which is preliminary data.</text>
</comment>
<feature type="domain" description="Zn(2)-C6 fungal-type" evidence="9">
    <location>
        <begin position="15"/>
        <end position="45"/>
    </location>
</feature>
<dbReference type="SUPFAM" id="SSF57701">
    <property type="entry name" value="Zn2/Cys6 DNA-binding domain"/>
    <property type="match status" value="1"/>
</dbReference>
<feature type="compositionally biased region" description="Basic and acidic residues" evidence="8">
    <location>
        <begin position="178"/>
        <end position="193"/>
    </location>
</feature>
<dbReference type="PROSITE" id="PS50048">
    <property type="entry name" value="ZN2_CY6_FUNGAL_2"/>
    <property type="match status" value="1"/>
</dbReference>